<dbReference type="Proteomes" id="UP000248021">
    <property type="component" value="Unassembled WGS sequence"/>
</dbReference>
<protein>
    <submittedName>
        <fullName evidence="2">Uncharacterized protein</fullName>
    </submittedName>
</protein>
<evidence type="ECO:0000256" key="1">
    <source>
        <dbReference type="SAM" id="MobiDB-lite"/>
    </source>
</evidence>
<evidence type="ECO:0000313" key="3">
    <source>
        <dbReference type="Proteomes" id="UP000248021"/>
    </source>
</evidence>
<dbReference type="AlphaFoldDB" id="A0A2V3TXF3"/>
<comment type="caution">
    <text evidence="2">The sequence shown here is derived from an EMBL/GenBank/DDBJ whole genome shotgun (WGS) entry which is preliminary data.</text>
</comment>
<organism evidence="2 3">
    <name type="scientific">Chelatococcus asaccharovorans</name>
    <dbReference type="NCBI Taxonomy" id="28210"/>
    <lineage>
        <taxon>Bacteria</taxon>
        <taxon>Pseudomonadati</taxon>
        <taxon>Pseudomonadota</taxon>
        <taxon>Alphaproteobacteria</taxon>
        <taxon>Hyphomicrobiales</taxon>
        <taxon>Chelatococcaceae</taxon>
        <taxon>Chelatococcus</taxon>
    </lineage>
</organism>
<keyword evidence="3" id="KW-1185">Reference proteome</keyword>
<evidence type="ECO:0000313" key="2">
    <source>
        <dbReference type="EMBL" id="PXW53223.1"/>
    </source>
</evidence>
<gene>
    <name evidence="2" type="ORF">C7450_11499</name>
</gene>
<proteinExistence type="predicted"/>
<feature type="compositionally biased region" description="Low complexity" evidence="1">
    <location>
        <begin position="10"/>
        <end position="24"/>
    </location>
</feature>
<dbReference type="EMBL" id="QJJK01000014">
    <property type="protein sequence ID" value="PXW53223.1"/>
    <property type="molecule type" value="Genomic_DNA"/>
</dbReference>
<accession>A0A2V3TXF3</accession>
<sequence length="51" mass="5079">MSAIIGTSYRGADGASGSPGSSSADRARLRIPAFRTPKDASTGMTASFGEG</sequence>
<name>A0A2V3TXF3_9HYPH</name>
<feature type="region of interest" description="Disordered" evidence="1">
    <location>
        <begin position="1"/>
        <end position="51"/>
    </location>
</feature>
<reference evidence="2 3" key="1">
    <citation type="submission" date="2018-05" db="EMBL/GenBank/DDBJ databases">
        <title>Genomic Encyclopedia of Type Strains, Phase IV (KMG-IV): sequencing the most valuable type-strain genomes for metagenomic binning, comparative biology and taxonomic classification.</title>
        <authorList>
            <person name="Goeker M."/>
        </authorList>
    </citation>
    <scope>NUCLEOTIDE SEQUENCE [LARGE SCALE GENOMIC DNA]</scope>
    <source>
        <strain evidence="2 3">DSM 6462</strain>
    </source>
</reference>